<keyword evidence="1" id="KW-0521">NADP</keyword>
<name>A0A3S0IB96_9PROT</name>
<dbReference type="Gene3D" id="3.90.180.10">
    <property type="entry name" value="Medium-chain alcohol dehydrogenases, catalytic domain"/>
    <property type="match status" value="1"/>
</dbReference>
<dbReference type="CDD" id="cd05276">
    <property type="entry name" value="p53_inducible_oxidoreductase"/>
    <property type="match status" value="1"/>
</dbReference>
<dbReference type="SUPFAM" id="SSF50129">
    <property type="entry name" value="GroES-like"/>
    <property type="match status" value="1"/>
</dbReference>
<dbReference type="PANTHER" id="PTHR48106:SF8">
    <property type="entry name" value="OS02G0805600 PROTEIN"/>
    <property type="match status" value="1"/>
</dbReference>
<reference evidence="4 5" key="1">
    <citation type="submission" date="2018-12" db="EMBL/GenBank/DDBJ databases">
        <authorList>
            <person name="Yang Y."/>
        </authorList>
    </citation>
    <scope>NUCLEOTIDE SEQUENCE [LARGE SCALE GENOMIC DNA]</scope>
    <source>
        <strain evidence="4 5">L-25-5w-1</strain>
    </source>
</reference>
<evidence type="ECO:0000259" key="3">
    <source>
        <dbReference type="SMART" id="SM00829"/>
    </source>
</evidence>
<dbReference type="EMBL" id="RXMA01000049">
    <property type="protein sequence ID" value="RTR13045.1"/>
    <property type="molecule type" value="Genomic_DNA"/>
</dbReference>
<protein>
    <submittedName>
        <fullName evidence="4">NAD(P)H-quinone oxidoreductase</fullName>
    </submittedName>
</protein>
<sequence>MTQIVISAPGEPSVLRAQGAPVPTPAAGDVLVRVEAAGINRPDVLQRQGHYPMPPGVTPVPGLEIAGVVVAVGPGVDGWAPGDRVCGLTNGGGYAEFCLVPAGQLLPIPRGFDAVQAAALPETFFTVWANLFGLGRARAGDRVLIHGGSSGIGTTALLLCREFGIEAFATAGDEAKCDAIRALGGTAIQYRTTDFSETILQATDGRGVDVVLDIMGGSYFDRNLSVLARDGRLVVIGFMGGRYATSVDLQSLVLKRVVVTGSTMRSRSPEEKAEIARELRERVWPVLEAGRCLPVLDRVFPFLEAAEAHRHMESGAHVGKIVLRVSETPSPL</sequence>
<dbReference type="NCBIfam" id="TIGR02824">
    <property type="entry name" value="quinone_pig3"/>
    <property type="match status" value="1"/>
</dbReference>
<gene>
    <name evidence="4" type="ORF">EJ903_25110</name>
</gene>
<keyword evidence="5" id="KW-1185">Reference proteome</keyword>
<dbReference type="InterPro" id="IPR014189">
    <property type="entry name" value="Quinone_OxRdtase_PIG3"/>
</dbReference>
<dbReference type="Gene3D" id="3.40.50.720">
    <property type="entry name" value="NAD(P)-binding Rossmann-like Domain"/>
    <property type="match status" value="1"/>
</dbReference>
<dbReference type="InterPro" id="IPR036291">
    <property type="entry name" value="NAD(P)-bd_dom_sf"/>
</dbReference>
<dbReference type="OrthoDB" id="9780520at2"/>
<accession>A0A3S0IB96</accession>
<dbReference type="PANTHER" id="PTHR48106">
    <property type="entry name" value="QUINONE OXIDOREDUCTASE PIG3-RELATED"/>
    <property type="match status" value="1"/>
</dbReference>
<keyword evidence="2" id="KW-0560">Oxidoreductase</keyword>
<dbReference type="InterPro" id="IPR013154">
    <property type="entry name" value="ADH-like_N"/>
</dbReference>
<feature type="domain" description="Enoyl reductase (ER)" evidence="3">
    <location>
        <begin position="10"/>
        <end position="323"/>
    </location>
</feature>
<proteinExistence type="predicted"/>
<dbReference type="InterPro" id="IPR011032">
    <property type="entry name" value="GroES-like_sf"/>
</dbReference>
<dbReference type="SUPFAM" id="SSF51735">
    <property type="entry name" value="NAD(P)-binding Rossmann-fold domains"/>
    <property type="match status" value="1"/>
</dbReference>
<organism evidence="4 5">
    <name type="scientific">Azospirillum griseum</name>
    <dbReference type="NCBI Taxonomy" id="2496639"/>
    <lineage>
        <taxon>Bacteria</taxon>
        <taxon>Pseudomonadati</taxon>
        <taxon>Pseudomonadota</taxon>
        <taxon>Alphaproteobacteria</taxon>
        <taxon>Rhodospirillales</taxon>
        <taxon>Azospirillaceae</taxon>
        <taxon>Azospirillum</taxon>
    </lineage>
</organism>
<evidence type="ECO:0000256" key="1">
    <source>
        <dbReference type="ARBA" id="ARBA00022857"/>
    </source>
</evidence>
<evidence type="ECO:0000313" key="4">
    <source>
        <dbReference type="EMBL" id="RTR13045.1"/>
    </source>
</evidence>
<dbReference type="GO" id="GO:0016651">
    <property type="term" value="F:oxidoreductase activity, acting on NAD(P)H"/>
    <property type="evidence" value="ECO:0007669"/>
    <property type="project" value="TreeGrafter"/>
</dbReference>
<dbReference type="AlphaFoldDB" id="A0A3S0IB96"/>
<dbReference type="Pfam" id="PF13602">
    <property type="entry name" value="ADH_zinc_N_2"/>
    <property type="match status" value="1"/>
</dbReference>
<dbReference type="Pfam" id="PF08240">
    <property type="entry name" value="ADH_N"/>
    <property type="match status" value="1"/>
</dbReference>
<dbReference type="InterPro" id="IPR020843">
    <property type="entry name" value="ER"/>
</dbReference>
<comment type="caution">
    <text evidence="4">The sequence shown here is derived from an EMBL/GenBank/DDBJ whole genome shotgun (WGS) entry which is preliminary data.</text>
</comment>
<dbReference type="GO" id="GO:0070402">
    <property type="term" value="F:NADPH binding"/>
    <property type="evidence" value="ECO:0007669"/>
    <property type="project" value="TreeGrafter"/>
</dbReference>
<evidence type="ECO:0000256" key="2">
    <source>
        <dbReference type="ARBA" id="ARBA00023002"/>
    </source>
</evidence>
<evidence type="ECO:0000313" key="5">
    <source>
        <dbReference type="Proteomes" id="UP000277007"/>
    </source>
</evidence>
<dbReference type="SMART" id="SM00829">
    <property type="entry name" value="PKS_ER"/>
    <property type="match status" value="1"/>
</dbReference>
<dbReference type="Proteomes" id="UP000277007">
    <property type="component" value="Unassembled WGS sequence"/>
</dbReference>